<feature type="domain" description="DUF7745" evidence="2">
    <location>
        <begin position="126"/>
        <end position="184"/>
    </location>
</feature>
<dbReference type="OrthoDB" id="1459610at2759"/>
<keyword evidence="1" id="KW-0472">Membrane</keyword>
<dbReference type="PANTHER" id="PTHR48154">
    <property type="entry name" value="PROTEIN, PUTATIVE-RELATED"/>
    <property type="match status" value="1"/>
</dbReference>
<dbReference type="Proteomes" id="UP000257109">
    <property type="component" value="Unassembled WGS sequence"/>
</dbReference>
<keyword evidence="4" id="KW-1185">Reference proteome</keyword>
<evidence type="ECO:0000313" key="3">
    <source>
        <dbReference type="EMBL" id="RDY10312.1"/>
    </source>
</evidence>
<keyword evidence="1" id="KW-1133">Transmembrane helix</keyword>
<dbReference type="PANTHER" id="PTHR48154:SF1">
    <property type="entry name" value="PROTEIN, PUTATIVE-RELATED"/>
    <property type="match status" value="1"/>
</dbReference>
<feature type="non-terminal residue" evidence="3">
    <location>
        <position position="1"/>
    </location>
</feature>
<organism evidence="3 4">
    <name type="scientific">Mucuna pruriens</name>
    <name type="common">Velvet bean</name>
    <name type="synonym">Dolichos pruriens</name>
    <dbReference type="NCBI Taxonomy" id="157652"/>
    <lineage>
        <taxon>Eukaryota</taxon>
        <taxon>Viridiplantae</taxon>
        <taxon>Streptophyta</taxon>
        <taxon>Embryophyta</taxon>
        <taxon>Tracheophyta</taxon>
        <taxon>Spermatophyta</taxon>
        <taxon>Magnoliopsida</taxon>
        <taxon>eudicotyledons</taxon>
        <taxon>Gunneridae</taxon>
        <taxon>Pentapetalae</taxon>
        <taxon>rosids</taxon>
        <taxon>fabids</taxon>
        <taxon>Fabales</taxon>
        <taxon>Fabaceae</taxon>
        <taxon>Papilionoideae</taxon>
        <taxon>50 kb inversion clade</taxon>
        <taxon>NPAAA clade</taxon>
        <taxon>indigoferoid/millettioid clade</taxon>
        <taxon>Phaseoleae</taxon>
        <taxon>Mucuna</taxon>
    </lineage>
</organism>
<evidence type="ECO:0000313" key="4">
    <source>
        <dbReference type="Proteomes" id="UP000257109"/>
    </source>
</evidence>
<evidence type="ECO:0000259" key="2">
    <source>
        <dbReference type="Pfam" id="PF24924"/>
    </source>
</evidence>
<dbReference type="AlphaFoldDB" id="A0A371I5J1"/>
<comment type="caution">
    <text evidence="3">The sequence shown here is derived from an EMBL/GenBank/DDBJ whole genome shotgun (WGS) entry which is preliminary data.</text>
</comment>
<dbReference type="Pfam" id="PF24924">
    <property type="entry name" value="DUF7745"/>
    <property type="match status" value="2"/>
</dbReference>
<sequence>MVKMFERKYRNLLSLVNIEVHPAALLALIQYYDLPLRCFTFQGFQLAPTLEEYERLLGIPCDKSPPYLFRGHYLSWALVARLLKVLESKVLKLKENRNIVEGIPEAALEKRLQQLQEEEDWQAIDAEWTAHLDEATKRSIRWYPLWNEREDVIIWCGRFPNIPLMGTQGAINCNPKSTLRQARYSEEAVAPFIIHDLGIRKEST</sequence>
<feature type="domain" description="DUF7745" evidence="2">
    <location>
        <begin position="3"/>
        <end position="125"/>
    </location>
</feature>
<protein>
    <recommendedName>
        <fullName evidence="2">DUF7745 domain-containing protein</fullName>
    </recommendedName>
</protein>
<dbReference type="InterPro" id="IPR056647">
    <property type="entry name" value="DUF7745"/>
</dbReference>
<proteinExistence type="predicted"/>
<name>A0A371I5J1_MUCPR</name>
<keyword evidence="1" id="KW-0812">Transmembrane</keyword>
<feature type="transmembrane region" description="Helical" evidence="1">
    <location>
        <begin position="12"/>
        <end position="32"/>
    </location>
</feature>
<evidence type="ECO:0000256" key="1">
    <source>
        <dbReference type="SAM" id="Phobius"/>
    </source>
</evidence>
<dbReference type="EMBL" id="QJKJ01000864">
    <property type="protein sequence ID" value="RDY10312.1"/>
    <property type="molecule type" value="Genomic_DNA"/>
</dbReference>
<reference evidence="3" key="1">
    <citation type="submission" date="2018-05" db="EMBL/GenBank/DDBJ databases">
        <title>Draft genome of Mucuna pruriens seed.</title>
        <authorList>
            <person name="Nnadi N.E."/>
            <person name="Vos R."/>
            <person name="Hasami M.H."/>
            <person name="Devisetty U.K."/>
            <person name="Aguiy J.C."/>
        </authorList>
    </citation>
    <scope>NUCLEOTIDE SEQUENCE [LARGE SCALE GENOMIC DNA]</scope>
    <source>
        <strain evidence="3">JCA_2017</strain>
    </source>
</reference>
<accession>A0A371I5J1</accession>
<gene>
    <name evidence="3" type="ORF">CR513_05180</name>
</gene>